<feature type="transmembrane region" description="Helical" evidence="6">
    <location>
        <begin position="7"/>
        <end position="27"/>
    </location>
</feature>
<dbReference type="InterPro" id="IPR037185">
    <property type="entry name" value="EmrE-like"/>
</dbReference>
<keyword evidence="4 6" id="KW-1133">Transmembrane helix</keyword>
<feature type="transmembrane region" description="Helical" evidence="6">
    <location>
        <begin position="271"/>
        <end position="290"/>
    </location>
</feature>
<feature type="transmembrane region" description="Helical" evidence="6">
    <location>
        <begin position="69"/>
        <end position="88"/>
    </location>
</feature>
<comment type="similarity">
    <text evidence="2">Belongs to the EamA transporter family.</text>
</comment>
<feature type="transmembrane region" description="Helical" evidence="6">
    <location>
        <begin position="124"/>
        <end position="144"/>
    </location>
</feature>
<name>A0ABQ5LU18_9RHOB</name>
<keyword evidence="3 6" id="KW-0812">Transmembrane</keyword>
<evidence type="ECO:0000259" key="7">
    <source>
        <dbReference type="Pfam" id="PF00892"/>
    </source>
</evidence>
<keyword evidence="9" id="KW-1185">Reference proteome</keyword>
<comment type="subcellular location">
    <subcellularLocation>
        <location evidence="1">Membrane</location>
        <topology evidence="1">Multi-pass membrane protein</topology>
    </subcellularLocation>
</comment>
<feature type="transmembrane region" description="Helical" evidence="6">
    <location>
        <begin position="94"/>
        <end position="112"/>
    </location>
</feature>
<dbReference type="EMBL" id="BROH01000003">
    <property type="protein sequence ID" value="GKY87607.1"/>
    <property type="molecule type" value="Genomic_DNA"/>
</dbReference>
<evidence type="ECO:0000256" key="5">
    <source>
        <dbReference type="ARBA" id="ARBA00023136"/>
    </source>
</evidence>
<dbReference type="PANTHER" id="PTHR32322">
    <property type="entry name" value="INNER MEMBRANE TRANSPORTER"/>
    <property type="match status" value="1"/>
</dbReference>
<dbReference type="RefSeq" id="WP_281841592.1">
    <property type="nucleotide sequence ID" value="NZ_BROH01000003.1"/>
</dbReference>
<gene>
    <name evidence="8" type="ORF">STA1M1_14760</name>
</gene>
<dbReference type="SUPFAM" id="SSF103481">
    <property type="entry name" value="Multidrug resistance efflux transporter EmrE"/>
    <property type="match status" value="2"/>
</dbReference>
<protein>
    <submittedName>
        <fullName evidence="8">Membrane protein</fullName>
    </submittedName>
</protein>
<evidence type="ECO:0000256" key="1">
    <source>
        <dbReference type="ARBA" id="ARBA00004141"/>
    </source>
</evidence>
<sequence>MSAANLGLFIATVLIWGSTWLAITFQVGPVPVPVPVSVFYRFALAGAVFVAGLALMGRLHLPPRRHQPWIVAQALMLFSLNFLCFYAATAYVPSGLVSVIFSLATIFNALNARLFFGDRITARVLVAGALGGAGIALLFGPDILGSAGPGAAKGIGLATLGTLFFSLGNMVSRRNSAAGLSPVTANAWGMVYGAAILLAILAVTGTAPVMPPGGRYLAALVYLSVIGSIVGFTTYLLLVARIGSSGAAYATVLFPIVALGLSTLFEGYRWHWSGVLGLALALAGNAVMFAHARPAITARAAP</sequence>
<proteinExistence type="inferred from homology"/>
<organism evidence="8 9">
    <name type="scientific">Sinisalibacter aestuarii</name>
    <dbReference type="NCBI Taxonomy" id="2949426"/>
    <lineage>
        <taxon>Bacteria</taxon>
        <taxon>Pseudomonadati</taxon>
        <taxon>Pseudomonadota</taxon>
        <taxon>Alphaproteobacteria</taxon>
        <taxon>Rhodobacterales</taxon>
        <taxon>Roseobacteraceae</taxon>
        <taxon>Sinisalibacter</taxon>
    </lineage>
</organism>
<reference evidence="8" key="1">
    <citation type="journal article" date="2023" name="Int. J. Syst. Evol. Microbiol.">
        <title>Sinisalibacter aestuarii sp. nov., isolated from estuarine sediment of the Arakawa River.</title>
        <authorList>
            <person name="Arafat S.T."/>
            <person name="Hirano S."/>
            <person name="Sato A."/>
            <person name="Takeuchi K."/>
            <person name="Yasuda T."/>
            <person name="Terahara T."/>
            <person name="Hamada M."/>
            <person name="Kobayashi T."/>
        </authorList>
    </citation>
    <scope>NUCLEOTIDE SEQUENCE</scope>
    <source>
        <strain evidence="8">B-399</strain>
    </source>
</reference>
<evidence type="ECO:0000256" key="6">
    <source>
        <dbReference type="SAM" id="Phobius"/>
    </source>
</evidence>
<dbReference type="Pfam" id="PF00892">
    <property type="entry name" value="EamA"/>
    <property type="match status" value="2"/>
</dbReference>
<feature type="domain" description="EamA" evidence="7">
    <location>
        <begin position="8"/>
        <end position="139"/>
    </location>
</feature>
<evidence type="ECO:0000256" key="2">
    <source>
        <dbReference type="ARBA" id="ARBA00007362"/>
    </source>
</evidence>
<dbReference type="InterPro" id="IPR000620">
    <property type="entry name" value="EamA_dom"/>
</dbReference>
<feature type="domain" description="EamA" evidence="7">
    <location>
        <begin position="153"/>
        <end position="289"/>
    </location>
</feature>
<feature type="transmembrane region" description="Helical" evidence="6">
    <location>
        <begin position="216"/>
        <end position="239"/>
    </location>
</feature>
<evidence type="ECO:0000256" key="3">
    <source>
        <dbReference type="ARBA" id="ARBA00022692"/>
    </source>
</evidence>
<dbReference type="Proteomes" id="UP001144205">
    <property type="component" value="Unassembled WGS sequence"/>
</dbReference>
<evidence type="ECO:0000313" key="9">
    <source>
        <dbReference type="Proteomes" id="UP001144205"/>
    </source>
</evidence>
<dbReference type="PANTHER" id="PTHR32322:SF2">
    <property type="entry name" value="EAMA DOMAIN-CONTAINING PROTEIN"/>
    <property type="match status" value="1"/>
</dbReference>
<feature type="transmembrane region" description="Helical" evidence="6">
    <location>
        <begin position="150"/>
        <end position="171"/>
    </location>
</feature>
<evidence type="ECO:0000313" key="8">
    <source>
        <dbReference type="EMBL" id="GKY87607.1"/>
    </source>
</evidence>
<feature type="transmembrane region" description="Helical" evidence="6">
    <location>
        <begin position="246"/>
        <end position="265"/>
    </location>
</feature>
<evidence type="ECO:0000256" key="4">
    <source>
        <dbReference type="ARBA" id="ARBA00022989"/>
    </source>
</evidence>
<accession>A0ABQ5LU18</accession>
<dbReference type="InterPro" id="IPR050638">
    <property type="entry name" value="AA-Vitamin_Transporters"/>
</dbReference>
<comment type="caution">
    <text evidence="8">The sequence shown here is derived from an EMBL/GenBank/DDBJ whole genome shotgun (WGS) entry which is preliminary data.</text>
</comment>
<keyword evidence="5 6" id="KW-0472">Membrane</keyword>
<feature type="transmembrane region" description="Helical" evidence="6">
    <location>
        <begin position="39"/>
        <end position="57"/>
    </location>
</feature>
<feature type="transmembrane region" description="Helical" evidence="6">
    <location>
        <begin position="183"/>
        <end position="204"/>
    </location>
</feature>